<keyword evidence="2" id="KW-1185">Reference proteome</keyword>
<dbReference type="AlphaFoldDB" id="A0AAN6YUB5"/>
<evidence type="ECO:0000313" key="2">
    <source>
        <dbReference type="Proteomes" id="UP001302812"/>
    </source>
</evidence>
<accession>A0AAN6YUB5</accession>
<comment type="caution">
    <text evidence="1">The sequence shown here is derived from an EMBL/GenBank/DDBJ whole genome shotgun (WGS) entry which is preliminary data.</text>
</comment>
<sequence length="184" mass="20659">MLISRSEVHVAKTFPVISHNYHVRITRTLNIELLSEGCQPYLSRRFGPVPAYSTYSRFRAYWDWLLCIRNCVPTELTSKLRRGPRISSRPNLSLRSNLVSTASALPLGSGSSRSDLSTLALSKYQIPCPSPRNSAPWPYTLDCRIQQQQGQLPCISPGCLPLTLVSKVPNAILLPSRHNFHICL</sequence>
<reference evidence="1" key="2">
    <citation type="submission" date="2023-05" db="EMBL/GenBank/DDBJ databases">
        <authorList>
            <consortium name="Lawrence Berkeley National Laboratory"/>
            <person name="Steindorff A."/>
            <person name="Hensen N."/>
            <person name="Bonometti L."/>
            <person name="Westerberg I."/>
            <person name="Brannstrom I.O."/>
            <person name="Guillou S."/>
            <person name="Cros-Aarteil S."/>
            <person name="Calhoun S."/>
            <person name="Haridas S."/>
            <person name="Kuo A."/>
            <person name="Mondo S."/>
            <person name="Pangilinan J."/>
            <person name="Riley R."/>
            <person name="Labutti K."/>
            <person name="Andreopoulos B."/>
            <person name="Lipzen A."/>
            <person name="Chen C."/>
            <person name="Yanf M."/>
            <person name="Daum C."/>
            <person name="Ng V."/>
            <person name="Clum A."/>
            <person name="Ohm R."/>
            <person name="Martin F."/>
            <person name="Silar P."/>
            <person name="Natvig D."/>
            <person name="Lalanne C."/>
            <person name="Gautier V."/>
            <person name="Ament-Velasquez S.L."/>
            <person name="Kruys A."/>
            <person name="Hutchinson M.I."/>
            <person name="Powell A.J."/>
            <person name="Barry K."/>
            <person name="Miller A.N."/>
            <person name="Grigoriev I.V."/>
            <person name="Debuchy R."/>
            <person name="Gladieux P."/>
            <person name="Thoren M.H."/>
            <person name="Johannesson H."/>
        </authorList>
    </citation>
    <scope>NUCLEOTIDE SEQUENCE</scope>
    <source>
        <strain evidence="1">CBS 508.74</strain>
    </source>
</reference>
<dbReference type="GeneID" id="89934439"/>
<dbReference type="EMBL" id="MU853339">
    <property type="protein sequence ID" value="KAK4113364.1"/>
    <property type="molecule type" value="Genomic_DNA"/>
</dbReference>
<organism evidence="1 2">
    <name type="scientific">Canariomyces notabilis</name>
    <dbReference type="NCBI Taxonomy" id="2074819"/>
    <lineage>
        <taxon>Eukaryota</taxon>
        <taxon>Fungi</taxon>
        <taxon>Dikarya</taxon>
        <taxon>Ascomycota</taxon>
        <taxon>Pezizomycotina</taxon>
        <taxon>Sordariomycetes</taxon>
        <taxon>Sordariomycetidae</taxon>
        <taxon>Sordariales</taxon>
        <taxon>Chaetomiaceae</taxon>
        <taxon>Canariomyces</taxon>
    </lineage>
</organism>
<gene>
    <name evidence="1" type="ORF">N656DRAFT_614664</name>
</gene>
<reference evidence="1" key="1">
    <citation type="journal article" date="2023" name="Mol. Phylogenet. Evol.">
        <title>Genome-scale phylogeny and comparative genomics of the fungal order Sordariales.</title>
        <authorList>
            <person name="Hensen N."/>
            <person name="Bonometti L."/>
            <person name="Westerberg I."/>
            <person name="Brannstrom I.O."/>
            <person name="Guillou S."/>
            <person name="Cros-Aarteil S."/>
            <person name="Calhoun S."/>
            <person name="Haridas S."/>
            <person name="Kuo A."/>
            <person name="Mondo S."/>
            <person name="Pangilinan J."/>
            <person name="Riley R."/>
            <person name="LaButti K."/>
            <person name="Andreopoulos B."/>
            <person name="Lipzen A."/>
            <person name="Chen C."/>
            <person name="Yan M."/>
            <person name="Daum C."/>
            <person name="Ng V."/>
            <person name="Clum A."/>
            <person name="Steindorff A."/>
            <person name="Ohm R.A."/>
            <person name="Martin F."/>
            <person name="Silar P."/>
            <person name="Natvig D.O."/>
            <person name="Lalanne C."/>
            <person name="Gautier V."/>
            <person name="Ament-Velasquez S.L."/>
            <person name="Kruys A."/>
            <person name="Hutchinson M.I."/>
            <person name="Powell A.J."/>
            <person name="Barry K."/>
            <person name="Miller A.N."/>
            <person name="Grigoriev I.V."/>
            <person name="Debuchy R."/>
            <person name="Gladieux P."/>
            <person name="Hiltunen Thoren M."/>
            <person name="Johannesson H."/>
        </authorList>
    </citation>
    <scope>NUCLEOTIDE SEQUENCE</scope>
    <source>
        <strain evidence="1">CBS 508.74</strain>
    </source>
</reference>
<dbReference type="Proteomes" id="UP001302812">
    <property type="component" value="Unassembled WGS sequence"/>
</dbReference>
<proteinExistence type="predicted"/>
<dbReference type="RefSeq" id="XP_064670934.1">
    <property type="nucleotide sequence ID" value="XM_064810314.1"/>
</dbReference>
<protein>
    <submittedName>
        <fullName evidence="1">Uncharacterized protein</fullName>
    </submittedName>
</protein>
<evidence type="ECO:0000313" key="1">
    <source>
        <dbReference type="EMBL" id="KAK4113364.1"/>
    </source>
</evidence>
<name>A0AAN6YUB5_9PEZI</name>